<dbReference type="PANTHER" id="PTHR14885">
    <property type="entry name" value="CILIA- AND FLAGELLA-ASSOCIATED PROTEIN 43-RELATED"/>
    <property type="match status" value="1"/>
</dbReference>
<evidence type="ECO:0000313" key="10">
    <source>
        <dbReference type="EMBL" id="CAI6355264.1"/>
    </source>
</evidence>
<evidence type="ECO:0000256" key="3">
    <source>
        <dbReference type="ARBA" id="ARBA00022490"/>
    </source>
</evidence>
<evidence type="ECO:0008006" key="12">
    <source>
        <dbReference type="Google" id="ProtNLM"/>
    </source>
</evidence>
<dbReference type="Proteomes" id="UP001160148">
    <property type="component" value="Unassembled WGS sequence"/>
</dbReference>
<dbReference type="PANTHER" id="PTHR14885:SF1">
    <property type="entry name" value="CILIA- AND FLAGELLA-ASSOCIATED PROTEIN 43"/>
    <property type="match status" value="1"/>
</dbReference>
<comment type="caution">
    <text evidence="10">The sequence shown here is derived from an EMBL/GenBank/DDBJ whole genome shotgun (WGS) entry which is preliminary data.</text>
</comment>
<dbReference type="Pfam" id="PF25828">
    <property type="entry name" value="CC_Cfap43"/>
    <property type="match status" value="1"/>
</dbReference>
<dbReference type="GO" id="GO:0060271">
    <property type="term" value="P:cilium assembly"/>
    <property type="evidence" value="ECO:0007669"/>
    <property type="project" value="TreeGrafter"/>
</dbReference>
<evidence type="ECO:0000256" key="8">
    <source>
        <dbReference type="ARBA" id="ARBA00023273"/>
    </source>
</evidence>
<accession>A0AAV0WH32</accession>
<dbReference type="GO" id="GO:0005930">
    <property type="term" value="C:axoneme"/>
    <property type="evidence" value="ECO:0007669"/>
    <property type="project" value="TreeGrafter"/>
</dbReference>
<keyword evidence="11" id="KW-1185">Reference proteome</keyword>
<dbReference type="SUPFAM" id="SSF82171">
    <property type="entry name" value="DPP6 N-terminal domain-like"/>
    <property type="match status" value="1"/>
</dbReference>
<evidence type="ECO:0000313" key="11">
    <source>
        <dbReference type="Proteomes" id="UP001160148"/>
    </source>
</evidence>
<evidence type="ECO:0000256" key="7">
    <source>
        <dbReference type="ARBA" id="ARBA00023212"/>
    </source>
</evidence>
<feature type="coiled-coil region" evidence="9">
    <location>
        <begin position="625"/>
        <end position="652"/>
    </location>
</feature>
<keyword evidence="8" id="KW-0966">Cell projection</keyword>
<gene>
    <name evidence="10" type="ORF">MEUPH1_LOCUS11142</name>
</gene>
<keyword evidence="5" id="KW-0677">Repeat</keyword>
<evidence type="ECO:0000256" key="5">
    <source>
        <dbReference type="ARBA" id="ARBA00022737"/>
    </source>
</evidence>
<dbReference type="EMBL" id="CARXXK010000002">
    <property type="protein sequence ID" value="CAI6355264.1"/>
    <property type="molecule type" value="Genomic_DNA"/>
</dbReference>
<reference evidence="10 11" key="1">
    <citation type="submission" date="2023-01" db="EMBL/GenBank/DDBJ databases">
        <authorList>
            <person name="Whitehead M."/>
        </authorList>
    </citation>
    <scope>NUCLEOTIDE SEQUENCE [LARGE SCALE GENOMIC DNA]</scope>
</reference>
<proteinExistence type="predicted"/>
<comment type="subcellular location">
    <subcellularLocation>
        <location evidence="1">Cell projection</location>
        <location evidence="1">Cilium</location>
    </subcellularLocation>
    <subcellularLocation>
        <location evidence="2">Cytoplasm</location>
        <location evidence="2">Cytoskeleton</location>
    </subcellularLocation>
</comment>
<evidence type="ECO:0000256" key="4">
    <source>
        <dbReference type="ARBA" id="ARBA00022574"/>
    </source>
</evidence>
<keyword evidence="6 9" id="KW-0175">Coiled coil</keyword>
<dbReference type="AlphaFoldDB" id="A0AAV0WH32"/>
<evidence type="ECO:0000256" key="1">
    <source>
        <dbReference type="ARBA" id="ARBA00004138"/>
    </source>
</evidence>
<keyword evidence="4" id="KW-0853">WD repeat</keyword>
<protein>
    <recommendedName>
        <fullName evidence="12">Cilia- and flagella-associated protein 43</fullName>
    </recommendedName>
</protein>
<sequence length="1234" mass="146262">MVFNYTLQCIVAVKNGVYGWSNEGSLLQITQKKLKIIKVYGSKIKHFTFIKPTNETVATINDKNILQVWNVLTGKIKCKMVLNGIATYLCSNPFYHYICITFKNGKMELLKTDPKINEIECITKIVLCDEDLSSVKFFSDGNTCNVTSFPTGRFFYISIKLGQTCSVVREHQLGKHVIDIDIIDHKQLSFLTVLYTDQKNSENAGNNIIIFDSNFKVIFKLKDTQYYYISVFKWSPCNIPDAINIAFSVLLSNVIHLMTINIIKKKVLELQTIPLDRQLRSIKTYTWENHCIIFSPNGSYSLYELDDDGHWKKIVIVNCNHWLFGLIAAEIDENIRNILTLSDQGNFMCTKLKDIFHRNRRINKVNTPNIVENFKTEGIGFDDGLEPQKRMTWSMINKQEQLNASKDAYSNQKYKIIQDFEKIKAKLLHLFETNINGPEYMQINIEEFDLNIDCTQNFRTKCKLERKEYEEKNFSDIINFKNETENIIKEKWDTVFIKPKSIHCLKNIYKVDNYPISKIDQEIAIKANKIIEARIYIRDMSDQMSMDVPLYKDPLEILNPETNPELNNKQKNDISMMGSRSYKFVEIIDTLNTQYNYYRLEMTEDEKILLQFMINKLKHRFNQLFDELFIEKQRQLDNLKEYQDRLSVIETELRMACKVEPTGPLPVNYKWNKYERTETLLYVNDDEVTVEMFDFTSNEMSTNKEKNSKLDNFKQRALMIMMDGVLEKRWEDELKKDVPKPQCMVLNKNPEEFTAEDFKAIDNYEKLTLTLNDERIKYKNILEEEKIKIYHHIEQIIIEFDNDVFTLFQKRLKYNSAIEQEHLKMLRLSKMLSDSDQRKQKMKGYNEIMLKLKETIMEIEEIIEETNKKISKTEPNSLFSIIETLNYKNNNLDKRFKSEFRSKLKYEQALIAYNRRPKMQGNKNYSSLLGYQFVDTIMNPTYDKLHILTTEFVKYLDTLNMYDDYKYVENKGLNMSRETWHKVCNFRRMKIESEFNISTCQKDATDNDYLLESLKYIKKKKEAMIEELNISKNRLEDQDLYYEVNPEIQLVVKQRNVETVLTGNFSDFENTSLISKNAIDEVNAEIKEVGNIKIDAVSNLLRFKCKHRLLEWEYEILKNHKTQLYTFRFDFIKSMKITENMLYYFKFKLKGINITEQAKQNLGKELSAIKFTYSRIKENLNLKLNELYKIASKTKKRNEKVDKDIDQMKWELNELKCHIKFDLNDKLIHHSGEK</sequence>
<organism evidence="10 11">
    <name type="scientific">Macrosiphum euphorbiae</name>
    <name type="common">potato aphid</name>
    <dbReference type="NCBI Taxonomy" id="13131"/>
    <lineage>
        <taxon>Eukaryota</taxon>
        <taxon>Metazoa</taxon>
        <taxon>Ecdysozoa</taxon>
        <taxon>Arthropoda</taxon>
        <taxon>Hexapoda</taxon>
        <taxon>Insecta</taxon>
        <taxon>Pterygota</taxon>
        <taxon>Neoptera</taxon>
        <taxon>Paraneoptera</taxon>
        <taxon>Hemiptera</taxon>
        <taxon>Sternorrhyncha</taxon>
        <taxon>Aphidomorpha</taxon>
        <taxon>Aphidoidea</taxon>
        <taxon>Aphididae</taxon>
        <taxon>Macrosiphini</taxon>
        <taxon>Macrosiphum</taxon>
    </lineage>
</organism>
<evidence type="ECO:0000256" key="9">
    <source>
        <dbReference type="SAM" id="Coils"/>
    </source>
</evidence>
<name>A0AAV0WH32_9HEMI</name>
<evidence type="ECO:0000256" key="2">
    <source>
        <dbReference type="ARBA" id="ARBA00004245"/>
    </source>
</evidence>
<evidence type="ECO:0000256" key="6">
    <source>
        <dbReference type="ARBA" id="ARBA00023054"/>
    </source>
</evidence>
<keyword evidence="7" id="KW-0206">Cytoskeleton</keyword>
<keyword evidence="3" id="KW-0963">Cytoplasm</keyword>